<feature type="region of interest" description="Disordered" evidence="1">
    <location>
        <begin position="102"/>
        <end position="124"/>
    </location>
</feature>
<sequence length="124" mass="13153">MIRTRIASGKAPAPGESVLRAALAEYRERRDGGALPSDLAKAGEILYAAIHLARGGVAWESLAEPTAAEIDGALIIVDPDDDITAVRRIHVVESANVIRFRPTVPTSATTPKASRGRRKTTVDA</sequence>
<gene>
    <name evidence="2" type="ORF">PZE19_22885</name>
</gene>
<dbReference type="RefSeq" id="WP_277862921.1">
    <property type="nucleotide sequence ID" value="NZ_JARRAG010000002.1"/>
</dbReference>
<comment type="caution">
    <text evidence="2">The sequence shown here is derived from an EMBL/GenBank/DDBJ whole genome shotgun (WGS) entry which is preliminary data.</text>
</comment>
<reference evidence="2 3" key="1">
    <citation type="submission" date="2023-03" db="EMBL/GenBank/DDBJ databases">
        <title>Paludisphaera mucosa sp. nov. a novel planctomycete from northern fen.</title>
        <authorList>
            <person name="Ivanova A."/>
        </authorList>
    </citation>
    <scope>NUCLEOTIDE SEQUENCE [LARGE SCALE GENOMIC DNA]</scope>
    <source>
        <strain evidence="2 3">Pla2</strain>
    </source>
</reference>
<organism evidence="2 3">
    <name type="scientific">Paludisphaera mucosa</name>
    <dbReference type="NCBI Taxonomy" id="3030827"/>
    <lineage>
        <taxon>Bacteria</taxon>
        <taxon>Pseudomonadati</taxon>
        <taxon>Planctomycetota</taxon>
        <taxon>Planctomycetia</taxon>
        <taxon>Isosphaerales</taxon>
        <taxon>Isosphaeraceae</taxon>
        <taxon>Paludisphaera</taxon>
    </lineage>
</organism>
<dbReference type="EMBL" id="JARRAG010000002">
    <property type="protein sequence ID" value="MDG3006627.1"/>
    <property type="molecule type" value="Genomic_DNA"/>
</dbReference>
<accession>A0ABT6FGC4</accession>
<evidence type="ECO:0000256" key="1">
    <source>
        <dbReference type="SAM" id="MobiDB-lite"/>
    </source>
</evidence>
<protein>
    <submittedName>
        <fullName evidence="2">Uncharacterized protein</fullName>
    </submittedName>
</protein>
<name>A0ABT6FGC4_9BACT</name>
<evidence type="ECO:0000313" key="3">
    <source>
        <dbReference type="Proteomes" id="UP001216907"/>
    </source>
</evidence>
<feature type="compositionally biased region" description="Basic residues" evidence="1">
    <location>
        <begin position="114"/>
        <end position="124"/>
    </location>
</feature>
<dbReference type="Proteomes" id="UP001216907">
    <property type="component" value="Unassembled WGS sequence"/>
</dbReference>
<proteinExistence type="predicted"/>
<keyword evidence="3" id="KW-1185">Reference proteome</keyword>
<evidence type="ECO:0000313" key="2">
    <source>
        <dbReference type="EMBL" id="MDG3006627.1"/>
    </source>
</evidence>